<dbReference type="Pfam" id="PF01850">
    <property type="entry name" value="PIN"/>
    <property type="match status" value="1"/>
</dbReference>
<dbReference type="InterPro" id="IPR029060">
    <property type="entry name" value="PIN-like_dom_sf"/>
</dbReference>
<evidence type="ECO:0000256" key="1">
    <source>
        <dbReference type="ARBA" id="ARBA00001946"/>
    </source>
</evidence>
<comment type="caution">
    <text evidence="9">The sequence shown here is derived from an EMBL/GenBank/DDBJ whole genome shotgun (WGS) entry which is preliminary data.</text>
</comment>
<dbReference type="GO" id="GO:0004518">
    <property type="term" value="F:nuclease activity"/>
    <property type="evidence" value="ECO:0007669"/>
    <property type="project" value="UniProtKB-KW"/>
</dbReference>
<dbReference type="GO" id="GO:0046872">
    <property type="term" value="F:metal ion binding"/>
    <property type="evidence" value="ECO:0007669"/>
    <property type="project" value="UniProtKB-KW"/>
</dbReference>
<dbReference type="SUPFAM" id="SSF88723">
    <property type="entry name" value="PIN domain-like"/>
    <property type="match status" value="1"/>
</dbReference>
<name>A0ABD4T609_9CYAN</name>
<evidence type="ECO:0000256" key="4">
    <source>
        <dbReference type="ARBA" id="ARBA00022723"/>
    </source>
</evidence>
<keyword evidence="5" id="KW-0378">Hydrolase</keyword>
<evidence type="ECO:0000256" key="2">
    <source>
        <dbReference type="ARBA" id="ARBA00022649"/>
    </source>
</evidence>
<keyword evidence="10" id="KW-1185">Reference proteome</keyword>
<dbReference type="AlphaFoldDB" id="A0ABD4T609"/>
<dbReference type="EMBL" id="JTHE03000075">
    <property type="protein sequence ID" value="MCM1983712.1"/>
    <property type="molecule type" value="Genomic_DNA"/>
</dbReference>
<evidence type="ECO:0000256" key="5">
    <source>
        <dbReference type="ARBA" id="ARBA00022801"/>
    </source>
</evidence>
<evidence type="ECO:0000259" key="8">
    <source>
        <dbReference type="Pfam" id="PF01850"/>
    </source>
</evidence>
<keyword evidence="2" id="KW-1277">Toxin-antitoxin system</keyword>
<comment type="cofactor">
    <cofactor evidence="1">
        <name>Mg(2+)</name>
        <dbReference type="ChEBI" id="CHEBI:18420"/>
    </cofactor>
</comment>
<protein>
    <submittedName>
        <fullName evidence="9">PIN domain-containing protein</fullName>
    </submittedName>
</protein>
<evidence type="ECO:0000256" key="6">
    <source>
        <dbReference type="ARBA" id="ARBA00022842"/>
    </source>
</evidence>
<feature type="domain" description="PIN" evidence="8">
    <location>
        <begin position="4"/>
        <end position="60"/>
    </location>
</feature>
<dbReference type="PANTHER" id="PTHR33653:SF1">
    <property type="entry name" value="RIBONUCLEASE VAPC2"/>
    <property type="match status" value="1"/>
</dbReference>
<feature type="non-terminal residue" evidence="9">
    <location>
        <position position="1"/>
    </location>
</feature>
<dbReference type="Gene3D" id="3.40.50.1010">
    <property type="entry name" value="5'-nuclease"/>
    <property type="match status" value="1"/>
</dbReference>
<evidence type="ECO:0000256" key="7">
    <source>
        <dbReference type="ARBA" id="ARBA00038093"/>
    </source>
</evidence>
<dbReference type="GO" id="GO:0016787">
    <property type="term" value="F:hydrolase activity"/>
    <property type="evidence" value="ECO:0007669"/>
    <property type="project" value="UniProtKB-KW"/>
</dbReference>
<dbReference type="Proteomes" id="UP000031561">
    <property type="component" value="Unassembled WGS sequence"/>
</dbReference>
<gene>
    <name evidence="9" type="ORF">QQ91_0012880</name>
</gene>
<keyword evidence="4" id="KW-0479">Metal-binding</keyword>
<evidence type="ECO:0000313" key="9">
    <source>
        <dbReference type="EMBL" id="MCM1983712.1"/>
    </source>
</evidence>
<evidence type="ECO:0000313" key="10">
    <source>
        <dbReference type="Proteomes" id="UP000031561"/>
    </source>
</evidence>
<proteinExistence type="inferred from homology"/>
<comment type="similarity">
    <text evidence="7">Belongs to the PINc/VapC protein family.</text>
</comment>
<dbReference type="RefSeq" id="WP_201277528.1">
    <property type="nucleotide sequence ID" value="NZ_JTHE03000075.1"/>
</dbReference>
<evidence type="ECO:0000256" key="3">
    <source>
        <dbReference type="ARBA" id="ARBA00022722"/>
    </source>
</evidence>
<keyword evidence="9" id="KW-0614">Plasmid</keyword>
<geneLocation type="plasmid" evidence="9">
    <name>unnamed5</name>
</geneLocation>
<dbReference type="InterPro" id="IPR050556">
    <property type="entry name" value="Type_II_TA_system_RNase"/>
</dbReference>
<reference evidence="9 10" key="1">
    <citation type="journal article" date="2015" name="Genome Announc.">
        <title>Draft Genome Sequence of Filamentous Marine Cyanobacterium Lyngbya confervoides Strain BDU141951.</title>
        <authorList>
            <person name="Chandrababunaidu M.M."/>
            <person name="Sen D."/>
            <person name="Tripathy S."/>
        </authorList>
    </citation>
    <scope>NUCLEOTIDE SEQUENCE [LARGE SCALE GENOMIC DNA]</scope>
    <source>
        <strain evidence="9 10">BDU141951</strain>
    </source>
</reference>
<sequence length="71" mass="8108">LTTYCQVLPITPEIAQRAGELRGNLRTQGRPRTQADMLIADTAHVHHLTLVTRNTRDFEHCDVQILNPFSR</sequence>
<keyword evidence="6" id="KW-0460">Magnesium</keyword>
<dbReference type="PANTHER" id="PTHR33653">
    <property type="entry name" value="RIBONUCLEASE VAPC2"/>
    <property type="match status" value="1"/>
</dbReference>
<organism evidence="9 10">
    <name type="scientific">Lyngbya confervoides BDU141951</name>
    <dbReference type="NCBI Taxonomy" id="1574623"/>
    <lineage>
        <taxon>Bacteria</taxon>
        <taxon>Bacillati</taxon>
        <taxon>Cyanobacteriota</taxon>
        <taxon>Cyanophyceae</taxon>
        <taxon>Oscillatoriophycideae</taxon>
        <taxon>Oscillatoriales</taxon>
        <taxon>Microcoleaceae</taxon>
        <taxon>Lyngbya</taxon>
    </lineage>
</organism>
<keyword evidence="3" id="KW-0540">Nuclease</keyword>
<accession>A0ABD4T609</accession>
<dbReference type="InterPro" id="IPR002716">
    <property type="entry name" value="PIN_dom"/>
</dbReference>